<evidence type="ECO:0000313" key="2">
    <source>
        <dbReference type="Proteomes" id="UP000307706"/>
    </source>
</evidence>
<proteinExistence type="predicted"/>
<reference evidence="2" key="2">
    <citation type="submission" date="2019-06" db="EMBL/GenBank/DDBJ databases">
        <title>Co-occurence of chitin degradation, pigmentation and bioactivity in marine Pseudoalteromonas.</title>
        <authorList>
            <person name="Sonnenschein E.C."/>
            <person name="Bech P.K."/>
        </authorList>
    </citation>
    <scope>NUCLEOTIDE SEQUENCE [LARGE SCALE GENOMIC DNA]</scope>
    <source>
        <strain evidence="2">S2231</strain>
    </source>
</reference>
<dbReference type="GO" id="GO:0016740">
    <property type="term" value="F:transferase activity"/>
    <property type="evidence" value="ECO:0007669"/>
    <property type="project" value="UniProtKB-KW"/>
</dbReference>
<organism evidence="1 2">
    <name type="scientific">Pseudoalteromonas citrea</name>
    <dbReference type="NCBI Taxonomy" id="43655"/>
    <lineage>
        <taxon>Bacteria</taxon>
        <taxon>Pseudomonadati</taxon>
        <taxon>Pseudomonadota</taxon>
        <taxon>Gammaproteobacteria</taxon>
        <taxon>Alteromonadales</taxon>
        <taxon>Pseudoalteromonadaceae</taxon>
        <taxon>Pseudoalteromonas</taxon>
    </lineage>
</organism>
<dbReference type="EMBL" id="PNCL01000350">
    <property type="protein sequence ID" value="TMP49686.1"/>
    <property type="molecule type" value="Genomic_DNA"/>
</dbReference>
<reference evidence="1 2" key="1">
    <citation type="submission" date="2017-12" db="EMBL/GenBank/DDBJ databases">
        <authorList>
            <person name="Paulsen S."/>
            <person name="Gram L.K."/>
        </authorList>
    </citation>
    <scope>NUCLEOTIDE SEQUENCE [LARGE SCALE GENOMIC DNA]</scope>
    <source>
        <strain evidence="1 2">S2231</strain>
    </source>
</reference>
<dbReference type="Proteomes" id="UP000307706">
    <property type="component" value="Unassembled WGS sequence"/>
</dbReference>
<feature type="non-terminal residue" evidence="1">
    <location>
        <position position="81"/>
    </location>
</feature>
<name>A0A5S3X9P7_9GAMM</name>
<dbReference type="RefSeq" id="WP_432760911.1">
    <property type="nucleotide sequence ID" value="NZ_PNCL01000350.1"/>
</dbReference>
<evidence type="ECO:0000313" key="1">
    <source>
        <dbReference type="EMBL" id="TMP49686.1"/>
    </source>
</evidence>
<gene>
    <name evidence="1" type="ORF">CWB96_23060</name>
</gene>
<dbReference type="AlphaFoldDB" id="A0A5S3X9P7"/>
<keyword evidence="1" id="KW-0808">Transferase</keyword>
<comment type="caution">
    <text evidence="1">The sequence shown here is derived from an EMBL/GenBank/DDBJ whole genome shotgun (WGS) entry which is preliminary data.</text>
</comment>
<protein>
    <submittedName>
        <fullName evidence="1">GNAT family N-acetyltransferase</fullName>
    </submittedName>
</protein>
<sequence>LPRNEITSAYDEIARLRIAFFAEYPYFYHGCVSYQVEYLRKVASNKQSFMVGMKDKGEMVGALTGLPLAHEQPAVRRPFTT</sequence>
<feature type="non-terminal residue" evidence="1">
    <location>
        <position position="1"/>
    </location>
</feature>
<accession>A0A5S3X9P7</accession>